<dbReference type="Proteomes" id="UP000230750">
    <property type="component" value="Unassembled WGS sequence"/>
</dbReference>
<name>A0A2G8JPA9_STIJA</name>
<organism evidence="3 4">
    <name type="scientific">Stichopus japonicus</name>
    <name type="common">Sea cucumber</name>
    <dbReference type="NCBI Taxonomy" id="307972"/>
    <lineage>
        <taxon>Eukaryota</taxon>
        <taxon>Metazoa</taxon>
        <taxon>Echinodermata</taxon>
        <taxon>Eleutherozoa</taxon>
        <taxon>Echinozoa</taxon>
        <taxon>Holothuroidea</taxon>
        <taxon>Aspidochirotacea</taxon>
        <taxon>Aspidochirotida</taxon>
        <taxon>Stichopodidae</taxon>
        <taxon>Apostichopus</taxon>
    </lineage>
</organism>
<sequence>MVDWPHRHLGKARLAGEPGNFYSSKFADQSVLALATDPKNKLLVSGDTRGWIYIWDIQTYCLTPNKEEASDCTPALLFSWMAHEATVVSLDVITMSYGTFVLSASTDRTARLWTTEGHFVGTFGQEDKWNLRDSSTYQHPRHVCYVYILDNERSDIKSTVSVDDNDTRNSKGHTSKSATSRPVVPSIQLNGPITKASQDSNHPPTFGTDSPQQLSPIEPSTPSGKVDSPTTVRSQTPDLTISRLNCSDLVDDEESNHNESKFKRTVRSAPSVLGRHVERNLARITQSRKQRREMYSLLKDPAGLTYGNQCVPFKALVTPETEEVDFLATLPMSPRMQQQGLLVTSVSDLQKLSFEDNNSFRLDESQQRKKGKPSTYFPNI</sequence>
<evidence type="ECO:0000256" key="2">
    <source>
        <dbReference type="SAM" id="MobiDB-lite"/>
    </source>
</evidence>
<dbReference type="EMBL" id="MRZV01001485">
    <property type="protein sequence ID" value="PIK37550.1"/>
    <property type="molecule type" value="Genomic_DNA"/>
</dbReference>
<accession>A0A2G8JPA9</accession>
<feature type="region of interest" description="Disordered" evidence="2">
    <location>
        <begin position="159"/>
        <end position="240"/>
    </location>
</feature>
<feature type="compositionally biased region" description="Polar residues" evidence="2">
    <location>
        <begin position="187"/>
        <end position="240"/>
    </location>
</feature>
<dbReference type="OrthoDB" id="8954226at2759"/>
<proteinExistence type="predicted"/>
<gene>
    <name evidence="3" type="ORF">BSL78_25620</name>
</gene>
<dbReference type="Gene3D" id="2.130.10.10">
    <property type="entry name" value="YVTN repeat-like/Quinoprotein amine dehydrogenase"/>
    <property type="match status" value="1"/>
</dbReference>
<dbReference type="Pfam" id="PF00400">
    <property type="entry name" value="WD40"/>
    <property type="match status" value="2"/>
</dbReference>
<dbReference type="STRING" id="307972.A0A2G8JPA9"/>
<dbReference type="PANTHER" id="PTHR44324">
    <property type="entry name" value="WD40 REPEAT DOMAIN 95"/>
    <property type="match status" value="1"/>
</dbReference>
<reference evidence="3 4" key="1">
    <citation type="journal article" date="2017" name="PLoS Biol.">
        <title>The sea cucumber genome provides insights into morphological evolution and visceral regeneration.</title>
        <authorList>
            <person name="Zhang X."/>
            <person name="Sun L."/>
            <person name="Yuan J."/>
            <person name="Sun Y."/>
            <person name="Gao Y."/>
            <person name="Zhang L."/>
            <person name="Li S."/>
            <person name="Dai H."/>
            <person name="Hamel J.F."/>
            <person name="Liu C."/>
            <person name="Yu Y."/>
            <person name="Liu S."/>
            <person name="Lin W."/>
            <person name="Guo K."/>
            <person name="Jin S."/>
            <person name="Xu P."/>
            <person name="Storey K.B."/>
            <person name="Huan P."/>
            <person name="Zhang T."/>
            <person name="Zhou Y."/>
            <person name="Zhang J."/>
            <person name="Lin C."/>
            <person name="Li X."/>
            <person name="Xing L."/>
            <person name="Huo D."/>
            <person name="Sun M."/>
            <person name="Wang L."/>
            <person name="Mercier A."/>
            <person name="Li F."/>
            <person name="Yang H."/>
            <person name="Xiang J."/>
        </authorList>
    </citation>
    <scope>NUCLEOTIDE SEQUENCE [LARGE SCALE GENOMIC DNA]</scope>
    <source>
        <strain evidence="3">Shaxun</strain>
        <tissue evidence="3">Muscle</tissue>
    </source>
</reference>
<keyword evidence="4" id="KW-1185">Reference proteome</keyword>
<evidence type="ECO:0000256" key="1">
    <source>
        <dbReference type="ARBA" id="ARBA00022737"/>
    </source>
</evidence>
<dbReference type="InterPro" id="IPR036322">
    <property type="entry name" value="WD40_repeat_dom_sf"/>
</dbReference>
<dbReference type="AlphaFoldDB" id="A0A2G8JPA9"/>
<dbReference type="InterPro" id="IPR015943">
    <property type="entry name" value="WD40/YVTN_repeat-like_dom_sf"/>
</dbReference>
<dbReference type="InterPro" id="IPR051242">
    <property type="entry name" value="WD-EF-hand_domain"/>
</dbReference>
<protein>
    <submittedName>
        <fullName evidence="3">Putative WD repeat-containing protein 49-like</fullName>
    </submittedName>
</protein>
<keyword evidence="1" id="KW-0677">Repeat</keyword>
<dbReference type="InterPro" id="IPR001680">
    <property type="entry name" value="WD40_rpt"/>
</dbReference>
<comment type="caution">
    <text evidence="3">The sequence shown here is derived from an EMBL/GenBank/DDBJ whole genome shotgun (WGS) entry which is preliminary data.</text>
</comment>
<evidence type="ECO:0000313" key="4">
    <source>
        <dbReference type="Proteomes" id="UP000230750"/>
    </source>
</evidence>
<dbReference type="PANTHER" id="PTHR44324:SF3">
    <property type="entry name" value="WD REPEAT-CONTAINING PROTEIN 49-LIKE"/>
    <property type="match status" value="1"/>
</dbReference>
<dbReference type="SUPFAM" id="SSF50978">
    <property type="entry name" value="WD40 repeat-like"/>
    <property type="match status" value="1"/>
</dbReference>
<dbReference type="SMART" id="SM00320">
    <property type="entry name" value="WD40"/>
    <property type="match status" value="2"/>
</dbReference>
<evidence type="ECO:0000313" key="3">
    <source>
        <dbReference type="EMBL" id="PIK37550.1"/>
    </source>
</evidence>